<reference evidence="9" key="1">
    <citation type="submission" date="2025-08" db="UniProtKB">
        <authorList>
            <consortium name="RefSeq"/>
        </authorList>
    </citation>
    <scope>IDENTIFICATION</scope>
    <source>
        <tissue evidence="9">Entire body</tissue>
    </source>
</reference>
<dbReference type="GO" id="GO:0004252">
    <property type="term" value="F:serine-type endopeptidase activity"/>
    <property type="evidence" value="ECO:0007669"/>
    <property type="project" value="InterPro"/>
</dbReference>
<keyword evidence="4" id="KW-0720">Serine protease</keyword>
<dbReference type="InterPro" id="IPR009003">
    <property type="entry name" value="Peptidase_S1_PA"/>
</dbReference>
<dbReference type="SMART" id="SM00020">
    <property type="entry name" value="Tryp_SPc"/>
    <property type="match status" value="1"/>
</dbReference>
<evidence type="ECO:0000256" key="3">
    <source>
        <dbReference type="ARBA" id="ARBA00022801"/>
    </source>
</evidence>
<name>A0A1W4XLZ9_AGRPL</name>
<feature type="chain" id="PRO_5010703391" evidence="6">
    <location>
        <begin position="21"/>
        <end position="192"/>
    </location>
</feature>
<evidence type="ECO:0000256" key="4">
    <source>
        <dbReference type="ARBA" id="ARBA00022825"/>
    </source>
</evidence>
<sequence length="192" mass="20867">MNPVVCIAFSFLGCFNFINAASIPSKAALTLPYGRSVEGAEVDISEYPYQVTLLYFSSQICAGSIISPRWILTAAHCLSSGNVLFRYTIRAGSNFRNSGGVSVAVVSIRPHSRYNSSSEEYDIGLVRITSDLTYDNTIRAVSLPTPNIDIRSGTNATATGWEDGVSQSHLRSVSIPLVDNDVCQQRVIRANH</sequence>
<accession>A0A1W4XLZ9</accession>
<keyword evidence="8" id="KW-1185">Reference proteome</keyword>
<dbReference type="PROSITE" id="PS00134">
    <property type="entry name" value="TRYPSIN_HIS"/>
    <property type="match status" value="1"/>
</dbReference>
<dbReference type="RefSeq" id="XP_018333513.1">
    <property type="nucleotide sequence ID" value="XM_018478011.2"/>
</dbReference>
<feature type="domain" description="Peptidase S1" evidence="7">
    <location>
        <begin position="36"/>
        <end position="192"/>
    </location>
</feature>
<dbReference type="Gene3D" id="2.40.10.10">
    <property type="entry name" value="Trypsin-like serine proteases"/>
    <property type="match status" value="1"/>
</dbReference>
<keyword evidence="2" id="KW-0645">Protease</keyword>
<keyword evidence="5" id="KW-1015">Disulfide bond</keyword>
<organism evidence="8 9">
    <name type="scientific">Agrilus planipennis</name>
    <name type="common">Emerald ash borer</name>
    <name type="synonym">Agrilus marcopoli</name>
    <dbReference type="NCBI Taxonomy" id="224129"/>
    <lineage>
        <taxon>Eukaryota</taxon>
        <taxon>Metazoa</taxon>
        <taxon>Ecdysozoa</taxon>
        <taxon>Arthropoda</taxon>
        <taxon>Hexapoda</taxon>
        <taxon>Insecta</taxon>
        <taxon>Pterygota</taxon>
        <taxon>Neoptera</taxon>
        <taxon>Endopterygota</taxon>
        <taxon>Coleoptera</taxon>
        <taxon>Polyphaga</taxon>
        <taxon>Elateriformia</taxon>
        <taxon>Buprestoidea</taxon>
        <taxon>Buprestidae</taxon>
        <taxon>Agrilinae</taxon>
        <taxon>Agrilus</taxon>
    </lineage>
</organism>
<dbReference type="InterPro" id="IPR050430">
    <property type="entry name" value="Peptidase_S1"/>
</dbReference>
<dbReference type="STRING" id="224129.A0A1W4XLZ9"/>
<dbReference type="GeneID" id="108742711"/>
<evidence type="ECO:0000313" key="9">
    <source>
        <dbReference type="RefSeq" id="XP_018333513.1"/>
    </source>
</evidence>
<gene>
    <name evidence="9" type="primary">LOC108742711</name>
</gene>
<evidence type="ECO:0000256" key="5">
    <source>
        <dbReference type="ARBA" id="ARBA00023157"/>
    </source>
</evidence>
<dbReference type="SUPFAM" id="SSF50494">
    <property type="entry name" value="Trypsin-like serine proteases"/>
    <property type="match status" value="1"/>
</dbReference>
<dbReference type="InterPro" id="IPR018114">
    <property type="entry name" value="TRYPSIN_HIS"/>
</dbReference>
<dbReference type="InParanoid" id="A0A1W4XLZ9"/>
<dbReference type="FunFam" id="2.40.10.10:FF:000073">
    <property type="entry name" value="Trypsin alpha"/>
    <property type="match status" value="1"/>
</dbReference>
<evidence type="ECO:0000313" key="8">
    <source>
        <dbReference type="Proteomes" id="UP000192223"/>
    </source>
</evidence>
<dbReference type="PANTHER" id="PTHR24276:SF91">
    <property type="entry name" value="AT26814P-RELATED"/>
    <property type="match status" value="1"/>
</dbReference>
<keyword evidence="6" id="KW-0732">Signal</keyword>
<evidence type="ECO:0000256" key="6">
    <source>
        <dbReference type="SAM" id="SignalP"/>
    </source>
</evidence>
<dbReference type="InterPro" id="IPR001254">
    <property type="entry name" value="Trypsin_dom"/>
</dbReference>
<dbReference type="Pfam" id="PF00089">
    <property type="entry name" value="Trypsin"/>
    <property type="match status" value="1"/>
</dbReference>
<dbReference type="CDD" id="cd00190">
    <property type="entry name" value="Tryp_SPc"/>
    <property type="match status" value="1"/>
</dbReference>
<dbReference type="OrthoDB" id="10059102at2759"/>
<dbReference type="PROSITE" id="PS50240">
    <property type="entry name" value="TRYPSIN_DOM"/>
    <property type="match status" value="1"/>
</dbReference>
<protein>
    <submittedName>
        <fullName evidence="9">Trypsin 3A1-like</fullName>
    </submittedName>
</protein>
<dbReference type="KEGG" id="apln:108742711"/>
<dbReference type="GO" id="GO:0006508">
    <property type="term" value="P:proteolysis"/>
    <property type="evidence" value="ECO:0007669"/>
    <property type="project" value="UniProtKB-KW"/>
</dbReference>
<dbReference type="PRINTS" id="PR00722">
    <property type="entry name" value="CHYMOTRYPSIN"/>
</dbReference>
<evidence type="ECO:0000256" key="2">
    <source>
        <dbReference type="ARBA" id="ARBA00022670"/>
    </source>
</evidence>
<dbReference type="InterPro" id="IPR043504">
    <property type="entry name" value="Peptidase_S1_PA_chymotrypsin"/>
</dbReference>
<keyword evidence="3" id="KW-0378">Hydrolase</keyword>
<feature type="signal peptide" evidence="6">
    <location>
        <begin position="1"/>
        <end position="20"/>
    </location>
</feature>
<comment type="similarity">
    <text evidence="1">Belongs to the peptidase S1 family.</text>
</comment>
<dbReference type="InterPro" id="IPR001314">
    <property type="entry name" value="Peptidase_S1A"/>
</dbReference>
<evidence type="ECO:0000256" key="1">
    <source>
        <dbReference type="ARBA" id="ARBA00007664"/>
    </source>
</evidence>
<dbReference type="AlphaFoldDB" id="A0A1W4XLZ9"/>
<dbReference type="PANTHER" id="PTHR24276">
    <property type="entry name" value="POLYSERASE-RELATED"/>
    <property type="match status" value="1"/>
</dbReference>
<evidence type="ECO:0000259" key="7">
    <source>
        <dbReference type="PROSITE" id="PS50240"/>
    </source>
</evidence>
<dbReference type="Proteomes" id="UP000192223">
    <property type="component" value="Unplaced"/>
</dbReference>
<proteinExistence type="inferred from homology"/>